<dbReference type="EMBL" id="BSNX01000063">
    <property type="protein sequence ID" value="GLQ74754.1"/>
    <property type="molecule type" value="Genomic_DNA"/>
</dbReference>
<dbReference type="InterPro" id="IPR018728">
    <property type="entry name" value="DUF2268"/>
</dbReference>
<gene>
    <name evidence="2" type="ORF">GCM10007932_41160</name>
</gene>
<sequence>MKLTILNASGKLDGLDTELERYFHLASKPLCKYFDLDDVDVTLSPYEKGEAPNSGIGGWAINRYRIEIMLDTDRDDVKSIIAKEFGAVLAHEVNHIERMKLGLPGDTLAENLVYEGLACHFEQRFNGGVIPSLFTGMEDVCWRNLLEEMEPNLASKDFNFAEYFFGTDNGRFPKYAGYWVGFNLITQYIEEHGATEEIALSLPADAFFP</sequence>
<dbReference type="Pfam" id="PF10026">
    <property type="entry name" value="DUF2268"/>
    <property type="match status" value="1"/>
</dbReference>
<feature type="domain" description="DUF2268" evidence="1">
    <location>
        <begin position="31"/>
        <end position="207"/>
    </location>
</feature>
<comment type="caution">
    <text evidence="2">The sequence shown here is derived from an EMBL/GenBank/DDBJ whole genome shotgun (WGS) entry which is preliminary data.</text>
</comment>
<dbReference type="AlphaFoldDB" id="A0AAV5NW32"/>
<accession>A0AAV5NW32</accession>
<dbReference type="Proteomes" id="UP001156690">
    <property type="component" value="Unassembled WGS sequence"/>
</dbReference>
<name>A0AAV5NW32_9VIBR</name>
<evidence type="ECO:0000259" key="1">
    <source>
        <dbReference type="Pfam" id="PF10026"/>
    </source>
</evidence>
<reference evidence="3" key="1">
    <citation type="journal article" date="2019" name="Int. J. Syst. Evol. Microbiol.">
        <title>The Global Catalogue of Microorganisms (GCM) 10K type strain sequencing project: providing services to taxonomists for standard genome sequencing and annotation.</title>
        <authorList>
            <consortium name="The Broad Institute Genomics Platform"/>
            <consortium name="The Broad Institute Genome Sequencing Center for Infectious Disease"/>
            <person name="Wu L."/>
            <person name="Ma J."/>
        </authorList>
    </citation>
    <scope>NUCLEOTIDE SEQUENCE [LARGE SCALE GENOMIC DNA]</scope>
    <source>
        <strain evidence="3">NBRC 15640</strain>
    </source>
</reference>
<evidence type="ECO:0000313" key="3">
    <source>
        <dbReference type="Proteomes" id="UP001156690"/>
    </source>
</evidence>
<organism evidence="2 3">
    <name type="scientific">Vibrio penaeicida</name>
    <dbReference type="NCBI Taxonomy" id="104609"/>
    <lineage>
        <taxon>Bacteria</taxon>
        <taxon>Pseudomonadati</taxon>
        <taxon>Pseudomonadota</taxon>
        <taxon>Gammaproteobacteria</taxon>
        <taxon>Vibrionales</taxon>
        <taxon>Vibrionaceae</taxon>
        <taxon>Vibrio</taxon>
    </lineage>
</organism>
<keyword evidence="3" id="KW-1185">Reference proteome</keyword>
<protein>
    <recommendedName>
        <fullName evidence="1">DUF2268 domain-containing protein</fullName>
    </recommendedName>
</protein>
<proteinExistence type="predicted"/>
<evidence type="ECO:0000313" key="2">
    <source>
        <dbReference type="EMBL" id="GLQ74754.1"/>
    </source>
</evidence>
<dbReference type="RefSeq" id="WP_126606271.1">
    <property type="nucleotide sequence ID" value="NZ_AP025144.1"/>
</dbReference>